<accession>A0A7J7II99</accession>
<reference evidence="1 2" key="1">
    <citation type="journal article" date="2020" name="J. Phycol.">
        <title>Comparative genome analysis reveals Cyanidiococcus gen. nov., a new extremophilic red algal genus sister to Cyanidioschyzon (Cyanidioschyzonaceae, Rhodophyta).</title>
        <authorList>
            <person name="Liu S.-L."/>
            <person name="Chiang Y.-R."/>
            <person name="Yoon H.S."/>
            <person name="Fu H.-Y."/>
        </authorList>
    </citation>
    <scope>NUCLEOTIDE SEQUENCE [LARGE SCALE GENOMIC DNA]</scope>
    <source>
        <strain evidence="1 2">THAL066</strain>
    </source>
</reference>
<dbReference type="SMART" id="SM00855">
    <property type="entry name" value="PGAM"/>
    <property type="match status" value="1"/>
</dbReference>
<protein>
    <recommendedName>
        <fullName evidence="3">Phosphoglycerate mutase</fullName>
    </recommendedName>
</protein>
<evidence type="ECO:0000313" key="1">
    <source>
        <dbReference type="EMBL" id="KAF6002399.1"/>
    </source>
</evidence>
<dbReference type="Gene3D" id="3.40.50.1240">
    <property type="entry name" value="Phosphoglycerate mutase-like"/>
    <property type="match status" value="1"/>
</dbReference>
<dbReference type="InterPro" id="IPR029033">
    <property type="entry name" value="His_PPase_superfam"/>
</dbReference>
<dbReference type="EMBL" id="VWRR01000010">
    <property type="protein sequence ID" value="KAF6002399.1"/>
    <property type="molecule type" value="Genomic_DNA"/>
</dbReference>
<sequence length="244" mass="27531">MIAADDSKGVIRRVFMARHGERLDHVDREWTAKAALPCDPPLTDRGRRQARELGIFLRRAGNVRIILSSPFARTLETAHCVAEELQLPVYVEHGASEWLNASWFGEHRPKLVPPAQWKERLPLLDLETHQSVVFPSYPEDTKQLIARCRETIQSIVKKYPEGDLLVVGHGISVELMAKGLCGPDSKVKWVGYCAVCECVLEDSNGDSGMESNRDPFSAGAWRLVRNADSSFLTEPEDPRRIRYI</sequence>
<dbReference type="CDD" id="cd07067">
    <property type="entry name" value="HP_PGM_like"/>
    <property type="match status" value="1"/>
</dbReference>
<dbReference type="Pfam" id="PF00300">
    <property type="entry name" value="His_Phos_1"/>
    <property type="match status" value="1"/>
</dbReference>
<dbReference type="PANTHER" id="PTHR16469:SF27">
    <property type="entry name" value="UBIQUITIN-ASSOCIATED AND SH3 DOMAIN-CONTAINING BA-RELATED"/>
    <property type="match status" value="1"/>
</dbReference>
<comment type="caution">
    <text evidence="1">The sequence shown here is derived from an EMBL/GenBank/DDBJ whole genome shotgun (WGS) entry which is preliminary data.</text>
</comment>
<dbReference type="SUPFAM" id="SSF53254">
    <property type="entry name" value="Phosphoglycerate mutase-like"/>
    <property type="match status" value="1"/>
</dbReference>
<evidence type="ECO:0000313" key="2">
    <source>
        <dbReference type="Proteomes" id="UP000530660"/>
    </source>
</evidence>
<evidence type="ECO:0008006" key="3">
    <source>
        <dbReference type="Google" id="ProtNLM"/>
    </source>
</evidence>
<dbReference type="OrthoDB" id="414418at2759"/>
<proteinExistence type="predicted"/>
<dbReference type="PANTHER" id="PTHR16469">
    <property type="entry name" value="UBIQUITIN-ASSOCIATED AND SH3 DOMAIN-CONTAINING BA-RELATED"/>
    <property type="match status" value="1"/>
</dbReference>
<keyword evidence="2" id="KW-1185">Reference proteome</keyword>
<dbReference type="AlphaFoldDB" id="A0A7J7II99"/>
<dbReference type="Proteomes" id="UP000530660">
    <property type="component" value="Unassembled WGS sequence"/>
</dbReference>
<dbReference type="InterPro" id="IPR051710">
    <property type="entry name" value="Phosphatase_SH3-domain"/>
</dbReference>
<dbReference type="InterPro" id="IPR013078">
    <property type="entry name" value="His_Pase_superF_clade-1"/>
</dbReference>
<name>A0A7J7II99_9RHOD</name>
<gene>
    <name evidence="1" type="ORF">F1559_001532</name>
</gene>
<organism evidence="1 2">
    <name type="scientific">Cyanidiococcus yangmingshanensis</name>
    <dbReference type="NCBI Taxonomy" id="2690220"/>
    <lineage>
        <taxon>Eukaryota</taxon>
        <taxon>Rhodophyta</taxon>
        <taxon>Bangiophyceae</taxon>
        <taxon>Cyanidiales</taxon>
        <taxon>Cyanidiaceae</taxon>
        <taxon>Cyanidiococcus</taxon>
    </lineage>
</organism>